<keyword evidence="8 12" id="KW-0238">DNA-binding</keyword>
<evidence type="ECO:0000256" key="8">
    <source>
        <dbReference type="ARBA" id="ARBA00023125"/>
    </source>
</evidence>
<evidence type="ECO:0000313" key="14">
    <source>
        <dbReference type="EMBL" id="AKJ64430.1"/>
    </source>
</evidence>
<dbReference type="GO" id="GO:1990077">
    <property type="term" value="C:primosome complex"/>
    <property type="evidence" value="ECO:0007669"/>
    <property type="project" value="UniProtKB-UniRule"/>
</dbReference>
<feature type="domain" description="SF4 helicase" evidence="13">
    <location>
        <begin position="183"/>
        <end position="453"/>
    </location>
</feature>
<evidence type="ECO:0000313" key="15">
    <source>
        <dbReference type="Proteomes" id="UP000035268"/>
    </source>
</evidence>
<dbReference type="OrthoDB" id="9773982at2"/>
<dbReference type="InterPro" id="IPR007693">
    <property type="entry name" value="DNA_helicase_DnaB-like_N"/>
</dbReference>
<keyword evidence="2 12" id="KW-0639">Primosome</keyword>
<dbReference type="InterPro" id="IPR016136">
    <property type="entry name" value="DNA_helicase_N/primase_C"/>
</dbReference>
<comment type="catalytic activity">
    <reaction evidence="10 12">
        <text>ATP + H2O = ADP + phosphate + H(+)</text>
        <dbReference type="Rhea" id="RHEA:13065"/>
        <dbReference type="ChEBI" id="CHEBI:15377"/>
        <dbReference type="ChEBI" id="CHEBI:15378"/>
        <dbReference type="ChEBI" id="CHEBI:30616"/>
        <dbReference type="ChEBI" id="CHEBI:43474"/>
        <dbReference type="ChEBI" id="CHEBI:456216"/>
        <dbReference type="EC" id="5.6.2.3"/>
    </reaction>
</comment>
<protein>
    <recommendedName>
        <fullName evidence="11 12">Replicative DNA helicase</fullName>
        <ecNumber evidence="11 12">5.6.2.3</ecNumber>
    </recommendedName>
</protein>
<evidence type="ECO:0000256" key="11">
    <source>
        <dbReference type="NCBIfam" id="TIGR00665"/>
    </source>
</evidence>
<dbReference type="PATRIC" id="fig|1609981.3.peg.1229"/>
<keyword evidence="7 12" id="KW-0067">ATP-binding</keyword>
<dbReference type="SUPFAM" id="SSF52540">
    <property type="entry name" value="P-loop containing nucleoside triphosphate hydrolases"/>
    <property type="match status" value="1"/>
</dbReference>
<evidence type="ECO:0000259" key="13">
    <source>
        <dbReference type="PROSITE" id="PS51199"/>
    </source>
</evidence>
<reference evidence="14 15" key="2">
    <citation type="journal article" date="2016" name="ISME J.">
        <title>Characterization of the first cultured representative of Verrucomicrobia subdivision 5 indicates the proposal of a novel phylum.</title>
        <authorList>
            <person name="Spring S."/>
            <person name="Bunk B."/>
            <person name="Sproer C."/>
            <person name="Schumann P."/>
            <person name="Rohde M."/>
            <person name="Tindall B.J."/>
            <person name="Klenk H.P."/>
        </authorList>
    </citation>
    <scope>NUCLEOTIDE SEQUENCE [LARGE SCALE GENOMIC DNA]</scope>
    <source>
        <strain evidence="14 15">L21-Fru-AB</strain>
    </source>
</reference>
<dbReference type="GO" id="GO:0006269">
    <property type="term" value="P:DNA replication, synthesis of primer"/>
    <property type="evidence" value="ECO:0007669"/>
    <property type="project" value="UniProtKB-UniRule"/>
</dbReference>
<reference evidence="15" key="1">
    <citation type="submission" date="2015-02" db="EMBL/GenBank/DDBJ databases">
        <title>Description and complete genome sequence of the first cultured representative of the subdivision 5 of the Verrucomicrobia phylum.</title>
        <authorList>
            <person name="Spring S."/>
            <person name="Bunk B."/>
            <person name="Sproer C."/>
            <person name="Klenk H.-P."/>
        </authorList>
    </citation>
    <scope>NUCLEOTIDE SEQUENCE [LARGE SCALE GENOMIC DNA]</scope>
    <source>
        <strain evidence="15">L21-Fru-AB</strain>
    </source>
</reference>
<dbReference type="STRING" id="1307763.L21SP4_01181"/>
<evidence type="ECO:0000256" key="6">
    <source>
        <dbReference type="ARBA" id="ARBA00022806"/>
    </source>
</evidence>
<dbReference type="RefSeq" id="WP_074041398.1">
    <property type="nucleotide sequence ID" value="NZ_CP010904.1"/>
</dbReference>
<keyword evidence="5 12" id="KW-0378">Hydrolase</keyword>
<keyword evidence="15" id="KW-1185">Reference proteome</keyword>
<dbReference type="Proteomes" id="UP000035268">
    <property type="component" value="Chromosome"/>
</dbReference>
<dbReference type="PROSITE" id="PS51199">
    <property type="entry name" value="SF4_HELICASE"/>
    <property type="match status" value="1"/>
</dbReference>
<keyword evidence="6 12" id="KW-0347">Helicase</keyword>
<evidence type="ECO:0000256" key="4">
    <source>
        <dbReference type="ARBA" id="ARBA00022741"/>
    </source>
</evidence>
<dbReference type="PANTHER" id="PTHR30153:SF2">
    <property type="entry name" value="REPLICATIVE DNA HELICASE"/>
    <property type="match status" value="1"/>
</dbReference>
<evidence type="ECO:0000256" key="1">
    <source>
        <dbReference type="ARBA" id="ARBA00008428"/>
    </source>
</evidence>
<comment type="function">
    <text evidence="12">The main replicative DNA helicase, it participates in initiation and elongation during chromosome replication. Travels ahead of the DNA replisome, separating dsDNA into templates for DNA synthesis. A processive ATP-dependent 5'-3' DNA helicase it has DNA-dependent ATPase activity.</text>
</comment>
<proteinExistence type="inferred from homology"/>
<dbReference type="EC" id="5.6.2.3" evidence="11 12"/>
<keyword evidence="4 12" id="KW-0547">Nucleotide-binding</keyword>
<organism evidence="14 15">
    <name type="scientific">Kiritimatiella glycovorans</name>
    <dbReference type="NCBI Taxonomy" id="1307763"/>
    <lineage>
        <taxon>Bacteria</taxon>
        <taxon>Pseudomonadati</taxon>
        <taxon>Kiritimatiellota</taxon>
        <taxon>Kiritimatiellia</taxon>
        <taxon>Kiritimatiellales</taxon>
        <taxon>Kiritimatiellaceae</taxon>
        <taxon>Kiritimatiella</taxon>
    </lineage>
</organism>
<dbReference type="Pfam" id="PF00772">
    <property type="entry name" value="DnaB"/>
    <property type="match status" value="1"/>
</dbReference>
<evidence type="ECO:0000256" key="2">
    <source>
        <dbReference type="ARBA" id="ARBA00022515"/>
    </source>
</evidence>
<dbReference type="NCBIfam" id="TIGR00665">
    <property type="entry name" value="DnaB"/>
    <property type="match status" value="1"/>
</dbReference>
<dbReference type="InterPro" id="IPR003593">
    <property type="entry name" value="AAA+_ATPase"/>
</dbReference>
<evidence type="ECO:0000256" key="5">
    <source>
        <dbReference type="ARBA" id="ARBA00022801"/>
    </source>
</evidence>
<keyword evidence="3 12" id="KW-0235">DNA replication</keyword>
<dbReference type="InterPro" id="IPR007694">
    <property type="entry name" value="DNA_helicase_DnaB-like_C"/>
</dbReference>
<dbReference type="Gene3D" id="1.10.860.10">
    <property type="entry name" value="DNAb Helicase, Chain A"/>
    <property type="match status" value="1"/>
</dbReference>
<dbReference type="GO" id="GO:0043139">
    <property type="term" value="F:5'-3' DNA helicase activity"/>
    <property type="evidence" value="ECO:0007669"/>
    <property type="project" value="UniProtKB-EC"/>
</dbReference>
<dbReference type="KEGG" id="vbl:L21SP4_01181"/>
<evidence type="ECO:0000256" key="3">
    <source>
        <dbReference type="ARBA" id="ARBA00022705"/>
    </source>
</evidence>
<dbReference type="AlphaFoldDB" id="A0A0G3EHZ6"/>
<evidence type="ECO:0000256" key="7">
    <source>
        <dbReference type="ARBA" id="ARBA00022840"/>
    </source>
</evidence>
<dbReference type="InterPro" id="IPR036185">
    <property type="entry name" value="DNA_heli_DnaB-like_N_sf"/>
</dbReference>
<dbReference type="InterPro" id="IPR007692">
    <property type="entry name" value="DNA_helicase_DnaB"/>
</dbReference>
<dbReference type="PANTHER" id="PTHR30153">
    <property type="entry name" value="REPLICATIVE DNA HELICASE DNAB"/>
    <property type="match status" value="1"/>
</dbReference>
<keyword evidence="9" id="KW-0413">Isomerase</keyword>
<accession>A0A0G3EHZ6</accession>
<dbReference type="SMART" id="SM00382">
    <property type="entry name" value="AAA"/>
    <property type="match status" value="1"/>
</dbReference>
<name>A0A0G3EHZ6_9BACT</name>
<sequence length="460" mass="52259">MTETSSTASRRVPPHSAEAERGVLGCVLSDAERVISLCQERQVRPESFYTRQHRDLYEELLQMGEEENAVDLLTVVDRLTRNGKLDRLGGQDYLVELIDSTPTSAHAEFYIEILQEQFLRREMIDRARAAVESSYDSEKDATEVLSEVEQSFFELGAEKSSDIVSWPEAVREAVKKIEKIHAEGKPITGISSGFQDIDKLLYGLHNTDVIILAARPSMGKTSLAMNIAEHVALGKRDHSPRPIGVFSLEMSREQLVRRMLFSNARVRMQSMMEGNITRENHRKLMNAADRLQKAEIYIDDSAGLEALELRARARRMKQRYDVQMIVVDYLQLLNYSKYARDGRQQVVAAISGSLKAMAKELDVPVLVLSQLSRAPENRDREAKPRLSDLRESGSIEQDADVVMMLRRPAMYDQGEDETLAELSIEKHRNGPTGLVRLSFYGEFTRFEDRTEQEPEEAVGY</sequence>
<evidence type="ECO:0000256" key="9">
    <source>
        <dbReference type="ARBA" id="ARBA00023235"/>
    </source>
</evidence>
<dbReference type="GO" id="GO:0003677">
    <property type="term" value="F:DNA binding"/>
    <property type="evidence" value="ECO:0007669"/>
    <property type="project" value="UniProtKB-UniRule"/>
</dbReference>
<dbReference type="GO" id="GO:0005524">
    <property type="term" value="F:ATP binding"/>
    <property type="evidence" value="ECO:0007669"/>
    <property type="project" value="UniProtKB-UniRule"/>
</dbReference>
<dbReference type="Gene3D" id="3.40.50.300">
    <property type="entry name" value="P-loop containing nucleotide triphosphate hydrolases"/>
    <property type="match status" value="1"/>
</dbReference>
<dbReference type="GO" id="GO:0016887">
    <property type="term" value="F:ATP hydrolysis activity"/>
    <property type="evidence" value="ECO:0007669"/>
    <property type="project" value="RHEA"/>
</dbReference>
<dbReference type="SUPFAM" id="SSF48024">
    <property type="entry name" value="N-terminal domain of DnaB helicase"/>
    <property type="match status" value="1"/>
</dbReference>
<evidence type="ECO:0000256" key="12">
    <source>
        <dbReference type="RuleBase" id="RU362085"/>
    </source>
</evidence>
<dbReference type="EMBL" id="CP010904">
    <property type="protein sequence ID" value="AKJ64430.1"/>
    <property type="molecule type" value="Genomic_DNA"/>
</dbReference>
<dbReference type="PROSITE" id="PS50096">
    <property type="entry name" value="IQ"/>
    <property type="match status" value="1"/>
</dbReference>
<dbReference type="GO" id="GO:0005829">
    <property type="term" value="C:cytosol"/>
    <property type="evidence" value="ECO:0007669"/>
    <property type="project" value="TreeGrafter"/>
</dbReference>
<gene>
    <name evidence="14" type="primary">dnaC_3</name>
    <name evidence="14" type="ORF">L21SP4_01181</name>
</gene>
<comment type="similarity">
    <text evidence="1 12">Belongs to the helicase family. DnaB subfamily.</text>
</comment>
<dbReference type="Pfam" id="PF03796">
    <property type="entry name" value="DnaB_C"/>
    <property type="match status" value="1"/>
</dbReference>
<dbReference type="InterPro" id="IPR027417">
    <property type="entry name" value="P-loop_NTPase"/>
</dbReference>
<dbReference type="CDD" id="cd00984">
    <property type="entry name" value="DnaB_C"/>
    <property type="match status" value="1"/>
</dbReference>
<evidence type="ECO:0000256" key="10">
    <source>
        <dbReference type="ARBA" id="ARBA00048954"/>
    </source>
</evidence>